<protein>
    <submittedName>
        <fullName evidence="2">Uncharacterized protein</fullName>
    </submittedName>
</protein>
<evidence type="ECO:0000256" key="1">
    <source>
        <dbReference type="SAM" id="Phobius"/>
    </source>
</evidence>
<feature type="transmembrane region" description="Helical" evidence="1">
    <location>
        <begin position="38"/>
        <end position="56"/>
    </location>
</feature>
<evidence type="ECO:0000313" key="2">
    <source>
        <dbReference type="EMBL" id="GAG59916.1"/>
    </source>
</evidence>
<proteinExistence type="predicted"/>
<dbReference type="EMBL" id="BART01008918">
    <property type="protein sequence ID" value="GAG59916.1"/>
    <property type="molecule type" value="Genomic_DNA"/>
</dbReference>
<keyword evidence="1" id="KW-0472">Membrane</keyword>
<feature type="non-terminal residue" evidence="2">
    <location>
        <position position="103"/>
    </location>
</feature>
<keyword evidence="1" id="KW-0812">Transmembrane</keyword>
<keyword evidence="1" id="KW-1133">Transmembrane helix</keyword>
<sequence>MREKKNKLMKKLKLGRLAEKRNKQVISLKKSIISDLKFYFFISAAISISLGFWFLISVEISDLINNDILINLLGWSFGFFTLSISIYALILKFTRSTTISNYI</sequence>
<feature type="transmembrane region" description="Helical" evidence="1">
    <location>
        <begin position="68"/>
        <end position="90"/>
    </location>
</feature>
<comment type="caution">
    <text evidence="2">The sequence shown here is derived from an EMBL/GenBank/DDBJ whole genome shotgun (WGS) entry which is preliminary data.</text>
</comment>
<gene>
    <name evidence="2" type="ORF">S01H4_19919</name>
</gene>
<organism evidence="2">
    <name type="scientific">marine sediment metagenome</name>
    <dbReference type="NCBI Taxonomy" id="412755"/>
    <lineage>
        <taxon>unclassified sequences</taxon>
        <taxon>metagenomes</taxon>
        <taxon>ecological metagenomes</taxon>
    </lineage>
</organism>
<name>X1AIV9_9ZZZZ</name>
<dbReference type="AlphaFoldDB" id="X1AIV9"/>
<reference evidence="2" key="1">
    <citation type="journal article" date="2014" name="Front. Microbiol.">
        <title>High frequency of phylogenetically diverse reductive dehalogenase-homologous genes in deep subseafloor sedimentary metagenomes.</title>
        <authorList>
            <person name="Kawai M."/>
            <person name="Futagami T."/>
            <person name="Toyoda A."/>
            <person name="Takaki Y."/>
            <person name="Nishi S."/>
            <person name="Hori S."/>
            <person name="Arai W."/>
            <person name="Tsubouchi T."/>
            <person name="Morono Y."/>
            <person name="Uchiyama I."/>
            <person name="Ito T."/>
            <person name="Fujiyama A."/>
            <person name="Inagaki F."/>
            <person name="Takami H."/>
        </authorList>
    </citation>
    <scope>NUCLEOTIDE SEQUENCE</scope>
    <source>
        <strain evidence="2">Expedition CK06-06</strain>
    </source>
</reference>
<accession>X1AIV9</accession>